<dbReference type="AlphaFoldDB" id="A0A6S6TI37"/>
<accession>A0A6S6TI37</accession>
<gene>
    <name evidence="1" type="ORF">HELGO_WM19369</name>
</gene>
<proteinExistence type="predicted"/>
<protein>
    <submittedName>
        <fullName evidence="1">Uncharacterized protein</fullName>
    </submittedName>
</protein>
<name>A0A6S6TI37_9GAMM</name>
<evidence type="ECO:0000313" key="1">
    <source>
        <dbReference type="EMBL" id="CAA6820552.1"/>
    </source>
</evidence>
<dbReference type="EMBL" id="CACVAY010000099">
    <property type="protein sequence ID" value="CAA6820552.1"/>
    <property type="molecule type" value="Genomic_DNA"/>
</dbReference>
<reference evidence="1" key="1">
    <citation type="submission" date="2020-01" db="EMBL/GenBank/DDBJ databases">
        <authorList>
            <person name="Meier V. D."/>
            <person name="Meier V D."/>
        </authorList>
    </citation>
    <scope>NUCLEOTIDE SEQUENCE</scope>
    <source>
        <strain evidence="1">HLG_WM_MAG_07</strain>
    </source>
</reference>
<sequence>MLALTLWLTKSNWFLSDILEMVYSPTSDLAF</sequence>
<organism evidence="1">
    <name type="scientific">uncultured Thiotrichaceae bacterium</name>
    <dbReference type="NCBI Taxonomy" id="298394"/>
    <lineage>
        <taxon>Bacteria</taxon>
        <taxon>Pseudomonadati</taxon>
        <taxon>Pseudomonadota</taxon>
        <taxon>Gammaproteobacteria</taxon>
        <taxon>Thiotrichales</taxon>
        <taxon>Thiotrichaceae</taxon>
        <taxon>environmental samples</taxon>
    </lineage>
</organism>